<dbReference type="InterPro" id="IPR036264">
    <property type="entry name" value="Bact_exopeptidase_dim_dom"/>
</dbReference>
<dbReference type="FunFam" id="3.30.70.360:FF:000001">
    <property type="entry name" value="N-acetyldiaminopimelate deacetylase"/>
    <property type="match status" value="1"/>
</dbReference>
<protein>
    <submittedName>
        <fullName evidence="4">Amidohydrolase</fullName>
    </submittedName>
</protein>
<accession>A0A9Q7A8P1</accession>
<dbReference type="InterPro" id="IPR002933">
    <property type="entry name" value="Peptidase_M20"/>
</dbReference>
<evidence type="ECO:0000259" key="3">
    <source>
        <dbReference type="Pfam" id="PF07687"/>
    </source>
</evidence>
<dbReference type="NCBIfam" id="TIGR01891">
    <property type="entry name" value="amidohydrolases"/>
    <property type="match status" value="1"/>
</dbReference>
<sequence>MVADFLRDARADREWIVTTRRDIHRHPELGFDLERTAALVERELQRLGIETRRAAVTGVVGRLRGDRPGPVVALRADMDGLELDDRKAVPYASAFPGRMHACGHDAHTAMLLGAARLLARRRHLLAGEVRFLFQPAEEGDGGALPMIGEGALTDPDVDAVFGLHVAPEFAPGTIGLSRGKLHAASDLFDLVLSGRTSHGAKPHLGIDALAVGAQVLSALQQIVSRQTDPLDPIVVTVGTFHGGTRRNIIAGRAEMTGIIRTVDAARRVWARQKVREVAEGVASALGARAELRFTEGYPCLVNDGELARYVETVASDLLGDGAVRIMEKPTMGVDDFAYFVENRPGVLVMLGTGDGEKETCHPLHSDLFDIDEAALPMGAALLARIAADFAGRRPASEVREKP</sequence>
<feature type="binding site" evidence="2">
    <location>
        <position position="364"/>
    </location>
    <ligand>
        <name>Mn(2+)</name>
        <dbReference type="ChEBI" id="CHEBI:29035"/>
        <label>2</label>
    </ligand>
</feature>
<comment type="cofactor">
    <cofactor evidence="2">
        <name>Mn(2+)</name>
        <dbReference type="ChEBI" id="CHEBI:29035"/>
    </cofactor>
    <text evidence="2">The Mn(2+) ion enhances activity.</text>
</comment>
<keyword evidence="5" id="KW-1185">Reference proteome</keyword>
<name>A0A9Q7A8P1_9BACT</name>
<dbReference type="RefSeq" id="WP_274373920.1">
    <property type="nucleotide sequence ID" value="NZ_CP072943.1"/>
</dbReference>
<dbReference type="GO" id="GO:0050118">
    <property type="term" value="F:N-acetyldiaminopimelate deacetylase activity"/>
    <property type="evidence" value="ECO:0007669"/>
    <property type="project" value="UniProtKB-ARBA"/>
</dbReference>
<organism evidence="4 5">
    <name type="scientific">Aminithiophilus ramosus</name>
    <dbReference type="NCBI Taxonomy" id="3029084"/>
    <lineage>
        <taxon>Bacteria</taxon>
        <taxon>Thermotogati</taxon>
        <taxon>Synergistota</taxon>
        <taxon>Synergistia</taxon>
        <taxon>Synergistales</taxon>
        <taxon>Aminithiophilaceae</taxon>
        <taxon>Aminithiophilus</taxon>
    </lineage>
</organism>
<dbReference type="EMBL" id="CP072943">
    <property type="protein sequence ID" value="QTX32670.1"/>
    <property type="molecule type" value="Genomic_DNA"/>
</dbReference>
<dbReference type="Pfam" id="PF07687">
    <property type="entry name" value="M20_dimer"/>
    <property type="match status" value="1"/>
</dbReference>
<feature type="binding site" evidence="2">
    <location>
        <position position="138"/>
    </location>
    <ligand>
        <name>Mn(2+)</name>
        <dbReference type="ChEBI" id="CHEBI:29035"/>
        <label>2</label>
    </ligand>
</feature>
<dbReference type="InterPro" id="IPR011650">
    <property type="entry name" value="Peptidase_M20_dimer"/>
</dbReference>
<dbReference type="KEGG" id="aram:KAR29_01635"/>
<dbReference type="PANTHER" id="PTHR11014:SF63">
    <property type="entry name" value="METALLOPEPTIDASE, PUTATIVE (AFU_ORTHOLOGUE AFUA_6G09600)-RELATED"/>
    <property type="match status" value="1"/>
</dbReference>
<feature type="binding site" evidence="2">
    <location>
        <position position="102"/>
    </location>
    <ligand>
        <name>Mn(2+)</name>
        <dbReference type="ChEBI" id="CHEBI:29035"/>
        <label>2</label>
    </ligand>
</feature>
<dbReference type="CDD" id="cd03886">
    <property type="entry name" value="M20_Acy1"/>
    <property type="match status" value="1"/>
</dbReference>
<feature type="domain" description="Peptidase M20 dimerisation" evidence="3">
    <location>
        <begin position="190"/>
        <end position="279"/>
    </location>
</feature>
<dbReference type="AlphaFoldDB" id="A0A9Q7A8P1"/>
<gene>
    <name evidence="4" type="ORF">KAR29_01635</name>
</gene>
<keyword evidence="1" id="KW-0378">Hydrolase</keyword>
<dbReference type="SUPFAM" id="SSF53187">
    <property type="entry name" value="Zn-dependent exopeptidases"/>
    <property type="match status" value="1"/>
</dbReference>
<dbReference type="SUPFAM" id="SSF55031">
    <property type="entry name" value="Bacterial exopeptidase dimerisation domain"/>
    <property type="match status" value="1"/>
</dbReference>
<evidence type="ECO:0000256" key="2">
    <source>
        <dbReference type="PIRSR" id="PIRSR005962-1"/>
    </source>
</evidence>
<dbReference type="GO" id="GO:0019877">
    <property type="term" value="P:diaminopimelate biosynthetic process"/>
    <property type="evidence" value="ECO:0007669"/>
    <property type="project" value="UniProtKB-ARBA"/>
</dbReference>
<dbReference type="Gene3D" id="3.30.70.360">
    <property type="match status" value="1"/>
</dbReference>
<reference evidence="5" key="1">
    <citation type="submission" date="2021-04" db="EMBL/GenBank/DDBJ databases">
        <title>A novel Synergistetes isolate from a pyrite-forming mixed culture.</title>
        <authorList>
            <person name="Bunk B."/>
            <person name="Sproer C."/>
            <person name="Spring S."/>
            <person name="Pester M."/>
        </authorList>
    </citation>
    <scope>NUCLEOTIDE SEQUENCE [LARGE SCALE GENOMIC DNA]</scope>
    <source>
        <strain evidence="5">J.5.4.2-T.3.5.2</strain>
    </source>
</reference>
<evidence type="ECO:0000313" key="5">
    <source>
        <dbReference type="Proteomes" id="UP000671879"/>
    </source>
</evidence>
<evidence type="ECO:0000256" key="1">
    <source>
        <dbReference type="ARBA" id="ARBA00022801"/>
    </source>
</evidence>
<dbReference type="PIRSF" id="PIRSF005962">
    <property type="entry name" value="Pept_M20D_amidohydro"/>
    <property type="match status" value="1"/>
</dbReference>
<keyword evidence="2" id="KW-0479">Metal-binding</keyword>
<evidence type="ECO:0000313" key="4">
    <source>
        <dbReference type="EMBL" id="QTX32670.1"/>
    </source>
</evidence>
<dbReference type="InterPro" id="IPR017439">
    <property type="entry name" value="Amidohydrolase"/>
</dbReference>
<dbReference type="PANTHER" id="PTHR11014">
    <property type="entry name" value="PEPTIDASE M20 FAMILY MEMBER"/>
    <property type="match status" value="1"/>
</dbReference>
<proteinExistence type="predicted"/>
<dbReference type="GO" id="GO:0046872">
    <property type="term" value="F:metal ion binding"/>
    <property type="evidence" value="ECO:0007669"/>
    <property type="project" value="UniProtKB-KW"/>
</dbReference>
<feature type="binding site" evidence="2">
    <location>
        <position position="104"/>
    </location>
    <ligand>
        <name>Mn(2+)</name>
        <dbReference type="ChEBI" id="CHEBI:29035"/>
        <label>2</label>
    </ligand>
</feature>
<dbReference type="Pfam" id="PF01546">
    <property type="entry name" value="Peptidase_M20"/>
    <property type="match status" value="1"/>
</dbReference>
<feature type="binding site" evidence="2">
    <location>
        <position position="164"/>
    </location>
    <ligand>
        <name>Mn(2+)</name>
        <dbReference type="ChEBI" id="CHEBI:29035"/>
        <label>2</label>
    </ligand>
</feature>
<dbReference type="Gene3D" id="3.40.630.10">
    <property type="entry name" value="Zn peptidases"/>
    <property type="match status" value="1"/>
</dbReference>
<dbReference type="Proteomes" id="UP000671879">
    <property type="component" value="Chromosome"/>
</dbReference>
<keyword evidence="2" id="KW-0464">Manganese</keyword>